<protein>
    <submittedName>
        <fullName evidence="3">DUF6265 family protein</fullName>
    </submittedName>
</protein>
<evidence type="ECO:0000313" key="4">
    <source>
        <dbReference type="Proteomes" id="UP001595904"/>
    </source>
</evidence>
<feature type="chain" id="PRO_5046241714" evidence="1">
    <location>
        <begin position="19"/>
        <end position="173"/>
    </location>
</feature>
<accession>A0ABV8SVW6</accession>
<comment type="caution">
    <text evidence="3">The sequence shown here is derived from an EMBL/GenBank/DDBJ whole genome shotgun (WGS) entry which is preliminary data.</text>
</comment>
<evidence type="ECO:0000256" key="1">
    <source>
        <dbReference type="SAM" id="SignalP"/>
    </source>
</evidence>
<evidence type="ECO:0000259" key="2">
    <source>
        <dbReference type="Pfam" id="PF19780"/>
    </source>
</evidence>
<feature type="signal peptide" evidence="1">
    <location>
        <begin position="1"/>
        <end position="18"/>
    </location>
</feature>
<sequence length="173" mass="18587">MRAVSVALGTLMAANAMSAEIGIESFGWLAGCWQPDKGDAGSIEHWLPPAGGTMLGVSRTVKNGKTVEFEFMQLRTNAEGKLVFIALPSGQQETTFVSSSVRHDSVTFENPEHDFPQKVIYRLQSEGRLVARIEGTRDGKVRGVDFPMKRVSCDALAGATASPASTADRGSRN</sequence>
<evidence type="ECO:0000313" key="3">
    <source>
        <dbReference type="EMBL" id="MFC4310890.1"/>
    </source>
</evidence>
<feature type="domain" description="DUF6265" evidence="2">
    <location>
        <begin position="28"/>
        <end position="134"/>
    </location>
</feature>
<name>A0ABV8SVW6_9GAMM</name>
<dbReference type="EMBL" id="JBHSDU010000003">
    <property type="protein sequence ID" value="MFC4310890.1"/>
    <property type="molecule type" value="Genomic_DNA"/>
</dbReference>
<organism evidence="3 4">
    <name type="scientific">Steroidobacter flavus</name>
    <dbReference type="NCBI Taxonomy" id="1842136"/>
    <lineage>
        <taxon>Bacteria</taxon>
        <taxon>Pseudomonadati</taxon>
        <taxon>Pseudomonadota</taxon>
        <taxon>Gammaproteobacteria</taxon>
        <taxon>Steroidobacterales</taxon>
        <taxon>Steroidobacteraceae</taxon>
        <taxon>Steroidobacter</taxon>
    </lineage>
</organism>
<dbReference type="Proteomes" id="UP001595904">
    <property type="component" value="Unassembled WGS sequence"/>
</dbReference>
<keyword evidence="4" id="KW-1185">Reference proteome</keyword>
<dbReference type="Pfam" id="PF19780">
    <property type="entry name" value="DUF6265"/>
    <property type="match status" value="1"/>
</dbReference>
<proteinExistence type="predicted"/>
<dbReference type="InterPro" id="IPR046232">
    <property type="entry name" value="DUF6265"/>
</dbReference>
<gene>
    <name evidence="3" type="ORF">ACFPN2_17475</name>
</gene>
<reference evidence="4" key="1">
    <citation type="journal article" date="2019" name="Int. J. Syst. Evol. Microbiol.">
        <title>The Global Catalogue of Microorganisms (GCM) 10K type strain sequencing project: providing services to taxonomists for standard genome sequencing and annotation.</title>
        <authorList>
            <consortium name="The Broad Institute Genomics Platform"/>
            <consortium name="The Broad Institute Genome Sequencing Center for Infectious Disease"/>
            <person name="Wu L."/>
            <person name="Ma J."/>
        </authorList>
    </citation>
    <scope>NUCLEOTIDE SEQUENCE [LARGE SCALE GENOMIC DNA]</scope>
    <source>
        <strain evidence="4">CGMCC 1.10759</strain>
    </source>
</reference>
<dbReference type="RefSeq" id="WP_380598769.1">
    <property type="nucleotide sequence ID" value="NZ_JBHSDU010000003.1"/>
</dbReference>
<keyword evidence="1" id="KW-0732">Signal</keyword>